<dbReference type="OrthoDB" id="350354at2157"/>
<sequence>MKNTETFRDAVTRVLEWEFDRVIPGHGELIESGGKDAVRDGFQWILT</sequence>
<dbReference type="RefSeq" id="WP_023394760.1">
    <property type="nucleotide sequence ID" value="NZ_ASGZ01000035.1"/>
</dbReference>
<evidence type="ECO:0008006" key="3">
    <source>
        <dbReference type="Google" id="ProtNLM"/>
    </source>
</evidence>
<comment type="caution">
    <text evidence="1">The sequence shown here is derived from an EMBL/GenBank/DDBJ whole genome shotgun (WGS) entry which is preliminary data.</text>
</comment>
<proteinExistence type="predicted"/>
<keyword evidence="2" id="KW-1185">Reference proteome</keyword>
<evidence type="ECO:0000313" key="2">
    <source>
        <dbReference type="Proteomes" id="UP000017840"/>
    </source>
</evidence>
<dbReference type="Proteomes" id="UP000017840">
    <property type="component" value="Unassembled WGS sequence"/>
</dbReference>
<accession>V4IY13</accession>
<organism evidence="1 2">
    <name type="scientific">Candidatus Halobonum tyrrellensis G22</name>
    <dbReference type="NCBI Taxonomy" id="1324957"/>
    <lineage>
        <taxon>Archaea</taxon>
        <taxon>Methanobacteriati</taxon>
        <taxon>Methanobacteriota</taxon>
        <taxon>Stenosarchaea group</taxon>
        <taxon>Halobacteria</taxon>
        <taxon>Halobacteriales</taxon>
        <taxon>Haloferacaceae</taxon>
        <taxon>Candidatus Halobonum</taxon>
    </lineage>
</organism>
<gene>
    <name evidence="1" type="ORF">K933_10899</name>
</gene>
<dbReference type="AlphaFoldDB" id="V4IY13"/>
<evidence type="ECO:0000313" key="1">
    <source>
        <dbReference type="EMBL" id="ESP88052.1"/>
    </source>
</evidence>
<protein>
    <recommendedName>
        <fullName evidence="3">MBL fold metallo-hydrolase</fullName>
    </recommendedName>
</protein>
<reference evidence="1 2" key="1">
    <citation type="journal article" date="2013" name="Genome Announc.">
        <title>Draft Genome Sequence of 'Candidatus Halobonum tyrrellensis' Strain G22, Isolated from the Hypersaline Waters of Lake Tyrrell, Australia.</title>
        <authorList>
            <person name="Ugalde J.A."/>
            <person name="Narasingarao P."/>
            <person name="Kuo S."/>
            <person name="Podell S."/>
            <person name="Allen E.E."/>
        </authorList>
    </citation>
    <scope>NUCLEOTIDE SEQUENCE [LARGE SCALE GENOMIC DNA]</scope>
    <source>
        <strain evidence="1 2">G22</strain>
    </source>
</reference>
<dbReference type="EMBL" id="ASGZ01000035">
    <property type="protein sequence ID" value="ESP88052.1"/>
    <property type="molecule type" value="Genomic_DNA"/>
</dbReference>
<name>V4IY13_9EURY</name>
<dbReference type="eggNOG" id="ENOG502N5MB">
    <property type="taxonomic scope" value="Archaea"/>
</dbReference>